<protein>
    <recommendedName>
        <fullName evidence="1">Flavodoxin-like fold domain-containing protein</fullName>
    </recommendedName>
</protein>
<gene>
    <name evidence="2" type="ORF">CKF59_02860</name>
</gene>
<feature type="domain" description="Flavodoxin-like fold" evidence="1">
    <location>
        <begin position="337"/>
        <end position="459"/>
    </location>
</feature>
<dbReference type="PANTHER" id="PTHR43741:SF4">
    <property type="entry name" value="FMN-DEPENDENT NADH:QUINONE OXIDOREDUCTASE"/>
    <property type="match status" value="1"/>
</dbReference>
<dbReference type="Gene3D" id="3.40.50.360">
    <property type="match status" value="1"/>
</dbReference>
<dbReference type="EMBL" id="NRJF01000067">
    <property type="protein sequence ID" value="RIY36223.1"/>
    <property type="molecule type" value="Genomic_DNA"/>
</dbReference>
<dbReference type="SUPFAM" id="SSF52218">
    <property type="entry name" value="Flavoproteins"/>
    <property type="match status" value="1"/>
</dbReference>
<evidence type="ECO:0000313" key="3">
    <source>
        <dbReference type="Proteomes" id="UP000265964"/>
    </source>
</evidence>
<dbReference type="Pfam" id="PF02525">
    <property type="entry name" value="Flavodoxin_2"/>
    <property type="match status" value="1"/>
</dbReference>
<keyword evidence="3" id="KW-1185">Reference proteome</keyword>
<dbReference type="InterPro" id="IPR050104">
    <property type="entry name" value="FMN-dep_NADH:Q_OxRdtase_AzoR1"/>
</dbReference>
<dbReference type="InterPro" id="IPR003680">
    <property type="entry name" value="Flavodoxin_fold"/>
</dbReference>
<organism evidence="2 3">
    <name type="scientific">Psittacicella gerlachiana</name>
    <dbReference type="NCBI Taxonomy" id="2028574"/>
    <lineage>
        <taxon>Bacteria</taxon>
        <taxon>Pseudomonadati</taxon>
        <taxon>Pseudomonadota</taxon>
        <taxon>Gammaproteobacteria</taxon>
        <taxon>Pasteurellales</taxon>
        <taxon>Psittacicellaceae</taxon>
        <taxon>Psittacicella</taxon>
    </lineage>
</organism>
<comment type="caution">
    <text evidence="2">The sequence shown here is derived from an EMBL/GenBank/DDBJ whole genome shotgun (WGS) entry which is preliminary data.</text>
</comment>
<dbReference type="AlphaFoldDB" id="A0A3A1YDA8"/>
<reference evidence="2 3" key="1">
    <citation type="submission" date="2017-08" db="EMBL/GenBank/DDBJ databases">
        <title>Reclassification of Bisgaard taxon 37 and 44.</title>
        <authorList>
            <person name="Christensen H."/>
        </authorList>
    </citation>
    <scope>NUCLEOTIDE SEQUENCE [LARGE SCALE GENOMIC DNA]</scope>
    <source>
        <strain evidence="2 3">EEAB3T1</strain>
    </source>
</reference>
<dbReference type="Proteomes" id="UP000265964">
    <property type="component" value="Unassembled WGS sequence"/>
</dbReference>
<evidence type="ECO:0000259" key="1">
    <source>
        <dbReference type="Pfam" id="PF02525"/>
    </source>
</evidence>
<dbReference type="PANTHER" id="PTHR43741">
    <property type="entry name" value="FMN-DEPENDENT NADH-AZOREDUCTASE 1"/>
    <property type="match status" value="1"/>
</dbReference>
<sequence length="725" mass="83118">MLNILVLKSSLQPNNFSQTDWLLNQALQTIVSAVEDYNPPHKYSPFTYQYINLDKFNLIYQKFTPYILEKFNQQLILTNTDTKEDFTSKVQEFLQEQGLNNLVDVVAAQGRTLDLNLTDFTKQTLAEFSLFYDQLLERDPAKVKLLVRDVDALPFNYTYGHVQIADQFNPIRLSTRRLFANKFNELNWFSEQATSGLQQEFNEYYVSKIFKPFYQANLLPIVKSTNLERFSYTPQQDLQMYFELLNAGREPQGVENTPAQEVHGNYTLSQEKHHLNALFDPSVSDTAFNQIYHKLLTRARLPTYNHPWDEILEQHVDFSFNRTASEALASKVYAIGIYQYKVNSALSRDFPETNPSLALAQANNLVNEFLQADIIVIACPIYNHTIPTKLKNYLDFWVRSGVTFNTDNPQEFISRNFPVAKRLFVLSAAGANDYYKTTLTDFFTNFASFIGAKLQPVVYRPYSAFVPCPYLEPEVNQEQEQIAQQTLEDLENICYQGVSEYLEERNTYLATSLKGNLSFSRQISLVNTLGPQLIPLLDPTKLPFTVTNNEADGNSPQAIAAKLAHCVPENLNDFSGIYLWGTYFRQCTPKEEQGQDILQSQPDLVMHLSKASVDYIHYCLEQEQALRSYNKVRDLASITPQSAQLCASNWLRASSYPVDVLTAQDYERVIFFASLNQYPVPEFEGSQLLAALQHQATFFKVNQGTAKAHKYVQAYALEEETSTEE</sequence>
<dbReference type="RefSeq" id="WP_119534478.1">
    <property type="nucleotide sequence ID" value="NZ_NRJF01000067.1"/>
</dbReference>
<dbReference type="OrthoDB" id="9787136at2"/>
<accession>A0A3A1YDA8</accession>
<dbReference type="InterPro" id="IPR029039">
    <property type="entry name" value="Flavoprotein-like_sf"/>
</dbReference>
<evidence type="ECO:0000313" key="2">
    <source>
        <dbReference type="EMBL" id="RIY36223.1"/>
    </source>
</evidence>
<proteinExistence type="predicted"/>
<name>A0A3A1YDA8_9GAMM</name>